<keyword evidence="4" id="KW-1185">Reference proteome</keyword>
<name>A0ABU2K7V6_9ACTN</name>
<proteinExistence type="predicted"/>
<accession>A0ABU2K7V6</accession>
<dbReference type="Proteomes" id="UP001183222">
    <property type="component" value="Unassembled WGS sequence"/>
</dbReference>
<reference evidence="4" key="1">
    <citation type="submission" date="2023-07" db="EMBL/GenBank/DDBJ databases">
        <title>30 novel species of actinomycetes from the DSMZ collection.</title>
        <authorList>
            <person name="Nouioui I."/>
        </authorList>
    </citation>
    <scope>NUCLEOTIDE SEQUENCE [LARGE SCALE GENOMIC DNA]</scope>
    <source>
        <strain evidence="4">DSM 46792</strain>
    </source>
</reference>
<evidence type="ECO:0008006" key="5">
    <source>
        <dbReference type="Google" id="ProtNLM"/>
    </source>
</evidence>
<feature type="chain" id="PRO_5045803701" description="Polyketide cyclase / dehydrase and lipid transport" evidence="2">
    <location>
        <begin position="23"/>
        <end position="190"/>
    </location>
</feature>
<evidence type="ECO:0000313" key="3">
    <source>
        <dbReference type="EMBL" id="MDT0276253.1"/>
    </source>
</evidence>
<evidence type="ECO:0000313" key="4">
    <source>
        <dbReference type="Proteomes" id="UP001183222"/>
    </source>
</evidence>
<evidence type="ECO:0000256" key="2">
    <source>
        <dbReference type="SAM" id="SignalP"/>
    </source>
</evidence>
<feature type="signal peptide" evidence="2">
    <location>
        <begin position="1"/>
        <end position="22"/>
    </location>
</feature>
<dbReference type="EMBL" id="JAVREI010000005">
    <property type="protein sequence ID" value="MDT0276253.1"/>
    <property type="molecule type" value="Genomic_DNA"/>
</dbReference>
<dbReference type="PROSITE" id="PS51257">
    <property type="entry name" value="PROKAR_LIPOPROTEIN"/>
    <property type="match status" value="1"/>
</dbReference>
<evidence type="ECO:0000256" key="1">
    <source>
        <dbReference type="SAM" id="MobiDB-lite"/>
    </source>
</evidence>
<sequence>MRTMLAGVCALLVLTGCGGADAQPAAAPPVVSGTATPGPGTADGTSDCTHPAGFRVSHPADWQVNPGRVLPVCSWFAEETFTVPEASGIRTADITFAIRPVAELPMRWPDETARSRVEVDGRAALRVEQVATLGFYPAGTPITAYVLDLETDGTALVASTVGLPGTDYDRNVAVLDAMMASLVLDPTSDA</sequence>
<feature type="region of interest" description="Disordered" evidence="1">
    <location>
        <begin position="24"/>
        <end position="47"/>
    </location>
</feature>
<protein>
    <recommendedName>
        <fullName evidence="5">Polyketide cyclase / dehydrase and lipid transport</fullName>
    </recommendedName>
</protein>
<gene>
    <name evidence="3" type="ORF">RM425_10115</name>
</gene>
<keyword evidence="2" id="KW-0732">Signal</keyword>
<organism evidence="3 4">
    <name type="scientific">Blastococcus goldschmidtiae</name>
    <dbReference type="NCBI Taxonomy" id="3075546"/>
    <lineage>
        <taxon>Bacteria</taxon>
        <taxon>Bacillati</taxon>
        <taxon>Actinomycetota</taxon>
        <taxon>Actinomycetes</taxon>
        <taxon>Geodermatophilales</taxon>
        <taxon>Geodermatophilaceae</taxon>
        <taxon>Blastococcus</taxon>
    </lineage>
</organism>
<comment type="caution">
    <text evidence="3">The sequence shown here is derived from an EMBL/GenBank/DDBJ whole genome shotgun (WGS) entry which is preliminary data.</text>
</comment>
<dbReference type="RefSeq" id="WP_311345067.1">
    <property type="nucleotide sequence ID" value="NZ_JAVREI010000005.1"/>
</dbReference>